<dbReference type="STRING" id="186116.SAMN05192569_101951"/>
<dbReference type="NCBIfam" id="NF033545">
    <property type="entry name" value="transpos_IS630"/>
    <property type="match status" value="1"/>
</dbReference>
<accession>A0A1I0TB95</accession>
<organism evidence="2 3">
    <name type="scientific">Parageobacillus thermantarcticus</name>
    <dbReference type="NCBI Taxonomy" id="186116"/>
    <lineage>
        <taxon>Bacteria</taxon>
        <taxon>Bacillati</taxon>
        <taxon>Bacillota</taxon>
        <taxon>Bacilli</taxon>
        <taxon>Bacillales</taxon>
        <taxon>Anoxybacillaceae</taxon>
        <taxon>Parageobacillus</taxon>
    </lineage>
</organism>
<dbReference type="PANTHER" id="PTHR46564:SF1">
    <property type="entry name" value="TRANSPOSASE"/>
    <property type="match status" value="1"/>
</dbReference>
<dbReference type="Gene3D" id="3.30.420.10">
    <property type="entry name" value="Ribonuclease H-like superfamily/Ribonuclease H"/>
    <property type="match status" value="1"/>
</dbReference>
<dbReference type="GO" id="GO:0003676">
    <property type="term" value="F:nucleic acid binding"/>
    <property type="evidence" value="ECO:0007669"/>
    <property type="project" value="InterPro"/>
</dbReference>
<dbReference type="Proteomes" id="UP000198650">
    <property type="component" value="Unassembled WGS sequence"/>
</dbReference>
<evidence type="ECO:0000259" key="1">
    <source>
        <dbReference type="Pfam" id="PF13358"/>
    </source>
</evidence>
<dbReference type="GO" id="GO:0004519">
    <property type="term" value="F:endonuclease activity"/>
    <property type="evidence" value="ECO:0007669"/>
    <property type="project" value="UniProtKB-KW"/>
</dbReference>
<evidence type="ECO:0000313" key="2">
    <source>
        <dbReference type="EMBL" id="SFA49021.1"/>
    </source>
</evidence>
<dbReference type="InterPro" id="IPR036397">
    <property type="entry name" value="RNaseH_sf"/>
</dbReference>
<dbReference type="SUPFAM" id="SSF53098">
    <property type="entry name" value="Ribonuclease H-like"/>
    <property type="match status" value="1"/>
</dbReference>
<dbReference type="EMBL" id="FOJS01000019">
    <property type="protein sequence ID" value="SFA49021.1"/>
    <property type="molecule type" value="Genomic_DNA"/>
</dbReference>
<keyword evidence="2" id="KW-0378">Hydrolase</keyword>
<gene>
    <name evidence="2" type="ORF">SAMN05192569_101951</name>
</gene>
<proteinExistence type="predicted"/>
<dbReference type="InterPro" id="IPR012337">
    <property type="entry name" value="RNaseH-like_sf"/>
</dbReference>
<dbReference type="Pfam" id="PF13358">
    <property type="entry name" value="DDE_3"/>
    <property type="match status" value="1"/>
</dbReference>
<keyword evidence="2" id="KW-0255">Endonuclease</keyword>
<reference evidence="3" key="1">
    <citation type="submission" date="2016-10" db="EMBL/GenBank/DDBJ databases">
        <authorList>
            <person name="Varghese N."/>
            <person name="Submissions S."/>
        </authorList>
    </citation>
    <scope>NUCLEOTIDE SEQUENCE [LARGE SCALE GENOMIC DNA]</scope>
    <source>
        <strain evidence="3">M1</strain>
    </source>
</reference>
<name>A0A1I0TB95_9BACL</name>
<dbReference type="RefSeq" id="WP_208601795.1">
    <property type="nucleotide sequence ID" value="NZ_FOJS01000019.1"/>
</dbReference>
<keyword evidence="2" id="KW-0540">Nuclease</keyword>
<keyword evidence="3" id="KW-1185">Reference proteome</keyword>
<feature type="domain" description="Tc1-like transposase DDE" evidence="1">
    <location>
        <begin position="14"/>
        <end position="146"/>
    </location>
</feature>
<dbReference type="InterPro" id="IPR047655">
    <property type="entry name" value="Transpos_IS630-like"/>
</dbReference>
<protein>
    <submittedName>
        <fullName evidence="2">DDE superfamily endonuclease</fullName>
    </submittedName>
</protein>
<evidence type="ECO:0000313" key="3">
    <source>
        <dbReference type="Proteomes" id="UP000198650"/>
    </source>
</evidence>
<dbReference type="AlphaFoldDB" id="A0A1I0TB95"/>
<dbReference type="PANTHER" id="PTHR46564">
    <property type="entry name" value="TRANSPOSASE"/>
    <property type="match status" value="1"/>
</dbReference>
<dbReference type="InterPro" id="IPR038717">
    <property type="entry name" value="Tc1-like_DDE_dom"/>
</dbReference>
<sequence>MELIKKLINPDTVLLYADEPHVRSYQILRATWSEIGRQKQVPMYGHHAHVSVFEVVNLLDGDTVLHRAAAANATTFLGFLKISKSRYSDKLIVLRLDNARIHHAKMVRDFLRQEGESFHLIFLPPYSPQLNPIERLWKWLKDRSLRMCFTKTKWILTGPLPGL</sequence>